<dbReference type="Gene3D" id="3.40.50.1000">
    <property type="entry name" value="HAD superfamily/HAD-like"/>
    <property type="match status" value="1"/>
</dbReference>
<evidence type="ECO:0000256" key="1">
    <source>
        <dbReference type="ARBA" id="ARBA00001946"/>
    </source>
</evidence>
<organism evidence="13 14">
    <name type="scientific">Phascolarctos cinereus</name>
    <name type="common">Koala</name>
    <dbReference type="NCBI Taxonomy" id="38626"/>
    <lineage>
        <taxon>Eukaryota</taxon>
        <taxon>Metazoa</taxon>
        <taxon>Chordata</taxon>
        <taxon>Craniata</taxon>
        <taxon>Vertebrata</taxon>
        <taxon>Euteleostomi</taxon>
        <taxon>Mammalia</taxon>
        <taxon>Metatheria</taxon>
        <taxon>Diprotodontia</taxon>
        <taxon>Phascolarctidae</taxon>
        <taxon>Phascolarctos</taxon>
    </lineage>
</organism>
<reference evidence="14" key="1">
    <citation type="submission" date="2025-08" db="UniProtKB">
        <authorList>
            <consortium name="RefSeq"/>
        </authorList>
    </citation>
    <scope>IDENTIFICATION</scope>
    <source>
        <tissue evidence="14">Spleen</tissue>
    </source>
</reference>
<keyword evidence="5" id="KW-0460">Magnesium</keyword>
<evidence type="ECO:0000256" key="7">
    <source>
        <dbReference type="ARBA" id="ARBA00052425"/>
    </source>
</evidence>
<evidence type="ECO:0000313" key="14">
    <source>
        <dbReference type="RefSeq" id="XP_020853022.1"/>
    </source>
</evidence>
<dbReference type="Proteomes" id="UP000515140">
    <property type="component" value="Unplaced"/>
</dbReference>
<comment type="catalytic activity">
    <reaction evidence="7">
        <text>phosphocholine + H2O = choline + phosphate</text>
        <dbReference type="Rhea" id="RHEA:10492"/>
        <dbReference type="ChEBI" id="CHEBI:15354"/>
        <dbReference type="ChEBI" id="CHEBI:15377"/>
        <dbReference type="ChEBI" id="CHEBI:43474"/>
        <dbReference type="ChEBI" id="CHEBI:295975"/>
        <dbReference type="EC" id="3.1.3.75"/>
    </reaction>
</comment>
<dbReference type="CTD" id="162466"/>
<dbReference type="NCBIfam" id="TIGR01489">
    <property type="entry name" value="DKMTPPase-SF"/>
    <property type="match status" value="1"/>
</dbReference>
<dbReference type="InParanoid" id="A0A6P5L5I3"/>
<dbReference type="AlphaFoldDB" id="A0A6P5L5I3"/>
<gene>
    <name evidence="14" type="primary">PHOSPHO1</name>
</gene>
<dbReference type="PANTHER" id="PTHR20889">
    <property type="entry name" value="PHOSPHATASE, ORPHAN 1, 2"/>
    <property type="match status" value="1"/>
</dbReference>
<dbReference type="InterPro" id="IPR016965">
    <property type="entry name" value="Pase_PHOSPHO-typ"/>
</dbReference>
<keyword evidence="3" id="KW-0479">Metal-binding</keyword>
<dbReference type="FunFam" id="3.40.50.1000:FF:000097">
    <property type="entry name" value="phosphoethanolamine/phosphocholine phosphatase isoform X2"/>
    <property type="match status" value="1"/>
</dbReference>
<dbReference type="InterPro" id="IPR023214">
    <property type="entry name" value="HAD_sf"/>
</dbReference>
<comment type="similarity">
    <text evidence="2">Belongs to the HAD-like hydrolase superfamily. PHOSPHO family.</text>
</comment>
<dbReference type="GO" id="GO:0046872">
    <property type="term" value="F:metal ion binding"/>
    <property type="evidence" value="ECO:0007669"/>
    <property type="project" value="UniProtKB-KW"/>
</dbReference>
<dbReference type="PANTHER" id="PTHR20889:SF2">
    <property type="entry name" value="PHOSPHOETHANOLAMINE_PHOSPHOCHOLINE PHOSPHATASE"/>
    <property type="match status" value="1"/>
</dbReference>
<evidence type="ECO:0000256" key="11">
    <source>
        <dbReference type="ARBA" id="ARBA00069780"/>
    </source>
</evidence>
<protein>
    <recommendedName>
        <fullName evidence="11">Phosphoethanolamine/phosphocholine phosphatase</fullName>
        <ecNumber evidence="10">3.1.3.75</ecNumber>
    </recommendedName>
</protein>
<dbReference type="InterPro" id="IPR006384">
    <property type="entry name" value="HAD_hydro_PyrdxlP_Pase-like"/>
</dbReference>
<comment type="catalytic activity">
    <reaction evidence="8">
        <text>phosphoethanolamine + H2O = ethanolamine + phosphate</text>
        <dbReference type="Rhea" id="RHEA:16089"/>
        <dbReference type="ChEBI" id="CHEBI:15377"/>
        <dbReference type="ChEBI" id="CHEBI:43474"/>
        <dbReference type="ChEBI" id="CHEBI:57603"/>
        <dbReference type="ChEBI" id="CHEBI:58190"/>
        <dbReference type="EC" id="3.1.3.75"/>
    </reaction>
</comment>
<comment type="subcellular location">
    <subcellularLocation>
        <location evidence="6">Extracellular vesicle</location>
    </subcellularLocation>
</comment>
<proteinExistence type="inferred from homology"/>
<dbReference type="InterPro" id="IPR036412">
    <property type="entry name" value="HAD-like_sf"/>
</dbReference>
<dbReference type="GeneID" id="110215702"/>
<evidence type="ECO:0000256" key="9">
    <source>
        <dbReference type="ARBA" id="ARBA00056980"/>
    </source>
</evidence>
<dbReference type="KEGG" id="pcw:110215702"/>
<evidence type="ECO:0000256" key="10">
    <source>
        <dbReference type="ARBA" id="ARBA00066600"/>
    </source>
</evidence>
<dbReference type="GO" id="GO:0030500">
    <property type="term" value="P:regulation of bone mineralization"/>
    <property type="evidence" value="ECO:0007669"/>
    <property type="project" value="UniProtKB-KW"/>
</dbReference>
<dbReference type="Pfam" id="PF06888">
    <property type="entry name" value="Put_Phosphatase"/>
    <property type="match status" value="1"/>
</dbReference>
<dbReference type="SUPFAM" id="SSF56784">
    <property type="entry name" value="HAD-like"/>
    <property type="match status" value="1"/>
</dbReference>
<dbReference type="FunCoup" id="A0A6P5L5I3">
    <property type="interactions" value="326"/>
</dbReference>
<dbReference type="EC" id="3.1.3.75" evidence="10"/>
<evidence type="ECO:0000256" key="3">
    <source>
        <dbReference type="ARBA" id="ARBA00022723"/>
    </source>
</evidence>
<evidence type="ECO:0000313" key="13">
    <source>
        <dbReference type="Proteomes" id="UP000515140"/>
    </source>
</evidence>
<evidence type="ECO:0000256" key="5">
    <source>
        <dbReference type="ARBA" id="ARBA00022842"/>
    </source>
</evidence>
<evidence type="ECO:0000256" key="4">
    <source>
        <dbReference type="ARBA" id="ARBA00022801"/>
    </source>
</evidence>
<dbReference type="GO" id="GO:0035630">
    <property type="term" value="P:bone mineralization involved in bone maturation"/>
    <property type="evidence" value="ECO:0007669"/>
    <property type="project" value="TreeGrafter"/>
</dbReference>
<dbReference type="GO" id="GO:0016791">
    <property type="term" value="F:phosphatase activity"/>
    <property type="evidence" value="ECO:0007669"/>
    <property type="project" value="InterPro"/>
</dbReference>
<evidence type="ECO:0000256" key="12">
    <source>
        <dbReference type="ARBA" id="ARBA00084103"/>
    </source>
</evidence>
<evidence type="ECO:0000256" key="8">
    <source>
        <dbReference type="ARBA" id="ARBA00052541"/>
    </source>
</evidence>
<comment type="cofactor">
    <cofactor evidence="1">
        <name>Mg(2+)</name>
        <dbReference type="ChEBI" id="CHEBI:18420"/>
    </cofactor>
</comment>
<dbReference type="GO" id="GO:1903561">
    <property type="term" value="C:extracellular vesicle"/>
    <property type="evidence" value="ECO:0007669"/>
    <property type="project" value="UniProtKB-SubCell"/>
</dbReference>
<dbReference type="NCBIfam" id="TIGR01488">
    <property type="entry name" value="HAD-SF-IB"/>
    <property type="match status" value="1"/>
</dbReference>
<name>A0A6P5L5I3_PHACI</name>
<evidence type="ECO:0000256" key="2">
    <source>
        <dbReference type="ARBA" id="ARBA00008541"/>
    </source>
</evidence>
<evidence type="ECO:0000256" key="6">
    <source>
        <dbReference type="ARBA" id="ARBA00034305"/>
    </source>
</evidence>
<keyword evidence="13" id="KW-1185">Reference proteome</keyword>
<sequence length="344" mass="39126">MNGCFRVTGLRCLSRVCCTFLRDGPTLPSPNSAVRLLRTLAETPPADTPLLGNWWWMWLRLRLRRWPRRLSNCPLPGGLLPRRFSLAPSSQDGTRMAEPGVPRFLITFDFDETIVNENSDESIVRAAPGQKLPDSLRATFREGFYNEYMQRVFQYLGEQGVKPQDFRKVYEDIPLCPGMTDLFQFLTKQGSCFETILISDANTFGVESSLRASGYLGLFRKVFSNPSGPDERGLLVLQPFHKHSCTRCPANMCKHKVLGDYLRERAQDGVHFEHLFYVGDGANDFCPTRLLGVGDVTFPRRGYPLHQLIQEAQNTESSSFRGTVLAWESAAEIRRYLQEVVKKC</sequence>
<comment type="function">
    <text evidence="9">Phosphatase that has a high activity toward phosphoethanolamine (PEA) and phosphocholine (PCho). Involved in the generation of inorganic phosphate for bone mineralization. Acts in a non-redundant manner with PHOSPHO1 in skeletal mineralization: while PHOSPHO1 mediates the initiation of hydroxyapatite crystallization in the matrix vesicles (MVs), ALPL/TNAP catalyzes the spread of hydroxyapatite crystallization in the extracellular matrix.</text>
</comment>
<accession>A0A6P5L5I3</accession>
<keyword evidence="12" id="KW-0495">Mineral balance</keyword>
<keyword evidence="4" id="KW-0378">Hydrolase</keyword>
<dbReference type="RefSeq" id="XP_020853022.1">
    <property type="nucleotide sequence ID" value="XM_020997363.1"/>
</dbReference>